<proteinExistence type="predicted"/>
<feature type="transmembrane region" description="Helical" evidence="1">
    <location>
        <begin position="111"/>
        <end position="135"/>
    </location>
</feature>
<evidence type="ECO:0000313" key="2">
    <source>
        <dbReference type="EMBL" id="MCO6043502.1"/>
    </source>
</evidence>
<feature type="transmembrane region" description="Helical" evidence="1">
    <location>
        <begin position="147"/>
        <end position="167"/>
    </location>
</feature>
<evidence type="ECO:0000256" key="1">
    <source>
        <dbReference type="SAM" id="Phobius"/>
    </source>
</evidence>
<organism evidence="2 3">
    <name type="scientific">Aeoliella straminimaris</name>
    <dbReference type="NCBI Taxonomy" id="2954799"/>
    <lineage>
        <taxon>Bacteria</taxon>
        <taxon>Pseudomonadati</taxon>
        <taxon>Planctomycetota</taxon>
        <taxon>Planctomycetia</taxon>
        <taxon>Pirellulales</taxon>
        <taxon>Lacipirellulaceae</taxon>
        <taxon>Aeoliella</taxon>
    </lineage>
</organism>
<dbReference type="EMBL" id="JAMXLR010000024">
    <property type="protein sequence ID" value="MCO6043502.1"/>
    <property type="molecule type" value="Genomic_DNA"/>
</dbReference>
<dbReference type="AlphaFoldDB" id="A0A9X2F711"/>
<protein>
    <submittedName>
        <fullName evidence="2">Uncharacterized protein</fullName>
    </submittedName>
</protein>
<feature type="transmembrane region" description="Helical" evidence="1">
    <location>
        <begin position="78"/>
        <end position="99"/>
    </location>
</feature>
<feature type="transmembrane region" description="Helical" evidence="1">
    <location>
        <begin position="46"/>
        <end position="66"/>
    </location>
</feature>
<comment type="caution">
    <text evidence="2">The sequence shown here is derived from an EMBL/GenBank/DDBJ whole genome shotgun (WGS) entry which is preliminary data.</text>
</comment>
<gene>
    <name evidence="2" type="ORF">NG895_06245</name>
</gene>
<accession>A0A9X2F711</accession>
<keyword evidence="1" id="KW-0812">Transmembrane</keyword>
<dbReference type="Proteomes" id="UP001155241">
    <property type="component" value="Unassembled WGS sequence"/>
</dbReference>
<name>A0A9X2F711_9BACT</name>
<dbReference type="RefSeq" id="WP_252851608.1">
    <property type="nucleotide sequence ID" value="NZ_JAMXLR010000024.1"/>
</dbReference>
<sequence length="189" mass="20835">MAEHFLRLMLIPATVAALYGSWRAMRSIDITRDIAVANMSRPRFQIVDFMALFMMMQIPILLVSAAVHRGIEPTATWWVIWLVYALTYAGIWWWGAAALSSIEIDRSLRRAVFLGLLQPLGIALIVAGGAAVLVAPPVAWGNEPQEAVRAMGGMFVYAVVAVVYSLACDWVRAGSPRLSPQQSAEDENF</sequence>
<keyword evidence="3" id="KW-1185">Reference proteome</keyword>
<evidence type="ECO:0000313" key="3">
    <source>
        <dbReference type="Proteomes" id="UP001155241"/>
    </source>
</evidence>
<keyword evidence="1" id="KW-0472">Membrane</keyword>
<feature type="transmembrane region" description="Helical" evidence="1">
    <location>
        <begin position="6"/>
        <end position="25"/>
    </location>
</feature>
<keyword evidence="1" id="KW-1133">Transmembrane helix</keyword>
<reference evidence="2" key="1">
    <citation type="submission" date="2022-06" db="EMBL/GenBank/DDBJ databases">
        <title>Aeoliella straminimaris, a novel planctomycete from sediments.</title>
        <authorList>
            <person name="Vitorino I.R."/>
            <person name="Lage O.M."/>
        </authorList>
    </citation>
    <scope>NUCLEOTIDE SEQUENCE</scope>
    <source>
        <strain evidence="2">ICT_H6.2</strain>
    </source>
</reference>